<comment type="caution">
    <text evidence="2">The sequence shown here is derived from an EMBL/GenBank/DDBJ whole genome shotgun (WGS) entry which is preliminary data.</text>
</comment>
<keyword evidence="1" id="KW-0472">Membrane</keyword>
<feature type="transmembrane region" description="Helical" evidence="1">
    <location>
        <begin position="225"/>
        <end position="249"/>
    </location>
</feature>
<sequence length="341" mass="37887">MHQKTDTRGPRIFHILVPLAGVVLFGYLVYKAGPGELWEGVVRFGFGLVLFLALEGVGDVMRAMATRYCFSPDSPKVPLLNLLYARCAAAAYNFITPTSGFGGEVVKVMLLEKYVPRAEAARVVIIDKFTYGIVQFGMAFAGSAVVLFWTPLDFSVKLAFWAASALMWGGFIGFLVFQRQGWFGGFLGRAVGGIAGRQAREWIETHLAELDGRLRSHYEKQRKELILSMFWHAMAFTMGIVQAGIFLRFVFGVDDWTKASVIWFFGSWFDCIVFMVPAGLGTQELTRALIFEQAIGFTFAEGIAFSMILRINQLFWTAVGLATYALEMTLSRRRPGGAPVG</sequence>
<dbReference type="AlphaFoldDB" id="A0AAJ1AK60"/>
<feature type="transmembrane region" description="Helical" evidence="1">
    <location>
        <begin position="288"/>
        <end position="308"/>
    </location>
</feature>
<dbReference type="Proteomes" id="UP001197609">
    <property type="component" value="Unassembled WGS sequence"/>
</dbReference>
<evidence type="ECO:0000313" key="3">
    <source>
        <dbReference type="Proteomes" id="UP001197609"/>
    </source>
</evidence>
<feature type="transmembrane region" description="Helical" evidence="1">
    <location>
        <begin position="158"/>
        <end position="177"/>
    </location>
</feature>
<gene>
    <name evidence="2" type="ORF">K8G79_07135</name>
</gene>
<dbReference type="EMBL" id="JAIOIU010000086">
    <property type="protein sequence ID" value="MBZ0159891.1"/>
    <property type="molecule type" value="Genomic_DNA"/>
</dbReference>
<organism evidence="2 3">
    <name type="scientific">Candidatus Methylomirabilis tolerans</name>
    <dbReference type="NCBI Taxonomy" id="3123416"/>
    <lineage>
        <taxon>Bacteria</taxon>
        <taxon>Candidatus Methylomirabilota</taxon>
        <taxon>Candidatus Methylomirabilia</taxon>
        <taxon>Candidatus Methylomirabilales</taxon>
        <taxon>Candidatus Methylomirabilaceae</taxon>
        <taxon>Candidatus Methylomirabilis</taxon>
    </lineage>
</organism>
<keyword evidence="1" id="KW-1133">Transmembrane helix</keyword>
<proteinExistence type="predicted"/>
<evidence type="ECO:0000256" key="1">
    <source>
        <dbReference type="SAM" id="Phobius"/>
    </source>
</evidence>
<feature type="transmembrane region" description="Helical" evidence="1">
    <location>
        <begin position="261"/>
        <end position="281"/>
    </location>
</feature>
<evidence type="ECO:0000313" key="2">
    <source>
        <dbReference type="EMBL" id="MBZ0159891.1"/>
    </source>
</evidence>
<feature type="transmembrane region" description="Helical" evidence="1">
    <location>
        <begin position="42"/>
        <end position="61"/>
    </location>
</feature>
<name>A0AAJ1AK60_9BACT</name>
<feature type="transmembrane region" description="Helical" evidence="1">
    <location>
        <begin position="12"/>
        <end position="30"/>
    </location>
</feature>
<reference evidence="2 3" key="1">
    <citation type="journal article" date="2021" name="bioRxiv">
        <title>Unraveling nitrogen, sulfur and carbon metabolic pathways and microbial community transcriptional responses to substrate deprivation and toxicity stresses in a bioreactor mimicking anoxic brackish coastal sediment conditions.</title>
        <authorList>
            <person name="Martins P.D."/>
            <person name="Echeveste M.J."/>
            <person name="Arshad A."/>
            <person name="Kurth J."/>
            <person name="Ouboter H."/>
            <person name="Jetten M.S.M."/>
            <person name="Welte C.U."/>
        </authorList>
    </citation>
    <scope>NUCLEOTIDE SEQUENCE [LARGE SCALE GENOMIC DNA]</scope>
    <source>
        <strain evidence="2">MAG_38</strain>
    </source>
</reference>
<protein>
    <submittedName>
        <fullName evidence="2">Flippase-like domain-containing protein</fullName>
    </submittedName>
</protein>
<feature type="transmembrane region" description="Helical" evidence="1">
    <location>
        <begin position="129"/>
        <end position="152"/>
    </location>
</feature>
<accession>A0AAJ1AK60</accession>
<keyword evidence="1" id="KW-0812">Transmembrane</keyword>